<feature type="domain" description="HTH cro/C1-type" evidence="1">
    <location>
        <begin position="20"/>
        <end position="76"/>
    </location>
</feature>
<dbReference type="Proteomes" id="UP001500363">
    <property type="component" value="Unassembled WGS sequence"/>
</dbReference>
<dbReference type="Pfam" id="PF13560">
    <property type="entry name" value="HTH_31"/>
    <property type="match status" value="1"/>
</dbReference>
<dbReference type="CDD" id="cd00093">
    <property type="entry name" value="HTH_XRE"/>
    <property type="match status" value="1"/>
</dbReference>
<proteinExistence type="predicted"/>
<evidence type="ECO:0000313" key="3">
    <source>
        <dbReference type="Proteomes" id="UP001500363"/>
    </source>
</evidence>
<dbReference type="Pfam" id="PF19054">
    <property type="entry name" value="DUF5753"/>
    <property type="match status" value="1"/>
</dbReference>
<dbReference type="InterPro" id="IPR043917">
    <property type="entry name" value="DUF5753"/>
</dbReference>
<dbReference type="RefSeq" id="WP_344177041.1">
    <property type="nucleotide sequence ID" value="NZ_BAAANC010000002.1"/>
</dbReference>
<dbReference type="SUPFAM" id="SSF47413">
    <property type="entry name" value="lambda repressor-like DNA-binding domains"/>
    <property type="match status" value="1"/>
</dbReference>
<evidence type="ECO:0000259" key="1">
    <source>
        <dbReference type="PROSITE" id="PS50943"/>
    </source>
</evidence>
<reference evidence="2 3" key="1">
    <citation type="journal article" date="2019" name="Int. J. Syst. Evol. Microbiol.">
        <title>The Global Catalogue of Microorganisms (GCM) 10K type strain sequencing project: providing services to taxonomists for standard genome sequencing and annotation.</title>
        <authorList>
            <consortium name="The Broad Institute Genomics Platform"/>
            <consortium name="The Broad Institute Genome Sequencing Center for Infectious Disease"/>
            <person name="Wu L."/>
            <person name="Ma J."/>
        </authorList>
    </citation>
    <scope>NUCLEOTIDE SEQUENCE [LARGE SCALE GENOMIC DNA]</scope>
    <source>
        <strain evidence="2 3">JCM 14303</strain>
    </source>
</reference>
<accession>A0ABN2BCC1</accession>
<dbReference type="EMBL" id="BAAANC010000002">
    <property type="protein sequence ID" value="GAA1537275.1"/>
    <property type="molecule type" value="Genomic_DNA"/>
</dbReference>
<organism evidence="2 3">
    <name type="scientific">Kribbella lupini</name>
    <dbReference type="NCBI Taxonomy" id="291602"/>
    <lineage>
        <taxon>Bacteria</taxon>
        <taxon>Bacillati</taxon>
        <taxon>Actinomycetota</taxon>
        <taxon>Actinomycetes</taxon>
        <taxon>Propionibacteriales</taxon>
        <taxon>Kribbellaceae</taxon>
        <taxon>Kribbella</taxon>
    </lineage>
</organism>
<dbReference type="InterPro" id="IPR010982">
    <property type="entry name" value="Lambda_DNA-bd_dom_sf"/>
</dbReference>
<dbReference type="Gene3D" id="1.10.260.40">
    <property type="entry name" value="lambda repressor-like DNA-binding domains"/>
    <property type="match status" value="1"/>
</dbReference>
<keyword evidence="3" id="KW-1185">Reference proteome</keyword>
<sequence length="285" mass="32442">MSTSPNSAARKVQEALGLRLRNLRKDAGLTGRELAAATGWHFTRVSKLEHGVQPPTDRDIRTWCEVCGVEDQAADLIAQARAIESMYVEFRRRSRSGVKHLMLAFQDAYDRAEQFRIYEHNVIPGLFQTADYIRAMLNFWMRFLDADNDIDDAIAARLERQQIIYESRRRFTVVLEENALRTWFGTAETMAGQLDRLLTVMTLPNIALGIVPMMIERQAVGSAGFWMFDDKLVTLETTTASIEVSQPQEIALYARMFDMLRQSAVYGRDARAIIINVQNELTSGN</sequence>
<gene>
    <name evidence="2" type="ORF">GCM10009741_44970</name>
</gene>
<dbReference type="PROSITE" id="PS50943">
    <property type="entry name" value="HTH_CROC1"/>
    <property type="match status" value="1"/>
</dbReference>
<name>A0ABN2BCC1_9ACTN</name>
<evidence type="ECO:0000313" key="2">
    <source>
        <dbReference type="EMBL" id="GAA1537275.1"/>
    </source>
</evidence>
<dbReference type="SMART" id="SM00530">
    <property type="entry name" value="HTH_XRE"/>
    <property type="match status" value="1"/>
</dbReference>
<protein>
    <submittedName>
        <fullName evidence="2">Helix-turn-helix transcriptional regulator</fullName>
    </submittedName>
</protein>
<comment type="caution">
    <text evidence="2">The sequence shown here is derived from an EMBL/GenBank/DDBJ whole genome shotgun (WGS) entry which is preliminary data.</text>
</comment>
<dbReference type="InterPro" id="IPR001387">
    <property type="entry name" value="Cro/C1-type_HTH"/>
</dbReference>